<feature type="transmembrane region" description="Helical" evidence="1">
    <location>
        <begin position="18"/>
        <end position="39"/>
    </location>
</feature>
<dbReference type="STRING" id="742766.HMPREF9455_02783"/>
<keyword evidence="3" id="KW-1185">Reference proteome</keyword>
<reference evidence="2 3" key="1">
    <citation type="submission" date="2011-04" db="EMBL/GenBank/DDBJ databases">
        <title>The Genome Sequence of Dysgonomonas gadei ATCC BAA-286.</title>
        <authorList>
            <consortium name="The Broad Institute Genome Sequencing Platform"/>
            <person name="Earl A."/>
            <person name="Ward D."/>
            <person name="Feldgarden M."/>
            <person name="Gevers D."/>
            <person name="Pudlo N."/>
            <person name="Martens E."/>
            <person name="Allen-Vercoe E."/>
            <person name="Young S.K."/>
            <person name="Zeng Q."/>
            <person name="Gargeya S."/>
            <person name="Fitzgerald M."/>
            <person name="Haas B."/>
            <person name="Abouelleil A."/>
            <person name="Alvarado L."/>
            <person name="Arachchi H.M."/>
            <person name="Berlin A."/>
            <person name="Brown A."/>
            <person name="Chapman S.B."/>
            <person name="Chen Z."/>
            <person name="Dunbar C."/>
            <person name="Freedman E."/>
            <person name="Gearin G."/>
            <person name="Gellesch M."/>
            <person name="Goldberg J."/>
            <person name="Griggs A."/>
            <person name="Gujja S."/>
            <person name="Heiman D."/>
            <person name="Howarth C."/>
            <person name="Larson L."/>
            <person name="Lui A."/>
            <person name="MacDonald P.J.P."/>
            <person name="Mehta T."/>
            <person name="Montmayeur A."/>
            <person name="Murphy C."/>
            <person name="Neiman D."/>
            <person name="Pearson M."/>
            <person name="Priest M."/>
            <person name="Roberts A."/>
            <person name="Saif S."/>
            <person name="Shea T."/>
            <person name="Shenoy N."/>
            <person name="Sisk P."/>
            <person name="Stolte C."/>
            <person name="Sykes S."/>
            <person name="Yandava C."/>
            <person name="Wortman J."/>
            <person name="Nusbaum C."/>
            <person name="Birren B."/>
        </authorList>
    </citation>
    <scope>NUCLEOTIDE SEQUENCE [LARGE SCALE GENOMIC DNA]</scope>
    <source>
        <strain evidence="2 3">ATCC BAA-286</strain>
    </source>
</reference>
<feature type="transmembrane region" description="Helical" evidence="1">
    <location>
        <begin position="389"/>
        <end position="407"/>
    </location>
</feature>
<dbReference type="OrthoDB" id="995082at2"/>
<dbReference type="eggNOG" id="COG5617">
    <property type="taxonomic scope" value="Bacteria"/>
</dbReference>
<name>F5J0B6_9BACT</name>
<feature type="transmembrane region" description="Helical" evidence="1">
    <location>
        <begin position="133"/>
        <end position="152"/>
    </location>
</feature>
<evidence type="ECO:0000313" key="3">
    <source>
        <dbReference type="Proteomes" id="UP000004913"/>
    </source>
</evidence>
<accession>F5J0B6</accession>
<evidence type="ECO:0000313" key="2">
    <source>
        <dbReference type="EMBL" id="EGK00994.1"/>
    </source>
</evidence>
<feature type="transmembrane region" description="Helical" evidence="1">
    <location>
        <begin position="543"/>
        <end position="562"/>
    </location>
</feature>
<feature type="transmembrane region" description="Helical" evidence="1">
    <location>
        <begin position="159"/>
        <end position="180"/>
    </location>
</feature>
<keyword evidence="1" id="KW-0812">Transmembrane</keyword>
<feature type="transmembrane region" description="Helical" evidence="1">
    <location>
        <begin position="192"/>
        <end position="218"/>
    </location>
</feature>
<dbReference type="AlphaFoldDB" id="F5J0B6"/>
<feature type="transmembrane region" description="Helical" evidence="1">
    <location>
        <begin position="79"/>
        <end position="98"/>
    </location>
</feature>
<feature type="transmembrane region" description="Helical" evidence="1">
    <location>
        <begin position="365"/>
        <end position="382"/>
    </location>
</feature>
<feature type="transmembrane region" description="Helical" evidence="1">
    <location>
        <begin position="296"/>
        <end position="314"/>
    </location>
</feature>
<feature type="transmembrane region" description="Helical" evidence="1">
    <location>
        <begin position="230"/>
        <end position="249"/>
    </location>
</feature>
<evidence type="ECO:0000256" key="1">
    <source>
        <dbReference type="SAM" id="Phobius"/>
    </source>
</evidence>
<feature type="transmembrane region" description="Helical" evidence="1">
    <location>
        <begin position="105"/>
        <end position="127"/>
    </location>
</feature>
<sequence length="576" mass="66080">MNIDNLLREIQSNKKSQYCIFFAVLVFLTLFMMFCFGSSSSYSGFDFSFHYRRLYTLIDALEHEVYPSFYVDFGNVDGYGYFTKGFYSDIIMVPFALIGTFTSVYFAYDLMVFTMTILCGVFMYHTVNVIYKSSYAAAIAAILYTFAVYRLYDFYQRGALAEALSFTFLPIVFLGVYYIIKGDYRKWYVLAIGYSLLIYTHAIASVLMFVTLFILLIIYSKSLIKEPKRLLYLILAGVATIAITSYYTFPMLEQLSSDSFYLNTHSPGGGAGYGKVGFDYILWGFISGIAYPEKELWTGVGIVLTLLLFFRFFIKRKKDDKLKSVDIGVIIGICFIIAISRIFPWGRFPFSLLSFIQYPWRLYEFVSYFFAIAGAYYLSLVIIKNKQRLIASVIIILVTMATIYVQSENYKSHDSSKDLPADVRTLALEPTYENGYRLIGREYLPSALEDIHYSHTRGEKVEGKDESTIISNLRREYNTVVFNVSLNKPDTLTLPLLYYLGYTATLNGEELHVMQGHMAFVNIPVNESGEVRTWYGGTTIQRISIYISLISILSLCVYITLLNRKKKNGLVQPHPR</sequence>
<feature type="transmembrane region" description="Helical" evidence="1">
    <location>
        <begin position="326"/>
        <end position="345"/>
    </location>
</feature>
<protein>
    <recommendedName>
        <fullName evidence="4">Membrane protein 6-pyruvoyl-tetrahydropterin synthase-related domain-containing protein</fullName>
    </recommendedName>
</protein>
<organism evidence="2 3">
    <name type="scientific">Dysgonomonas gadei ATCC BAA-286</name>
    <dbReference type="NCBI Taxonomy" id="742766"/>
    <lineage>
        <taxon>Bacteria</taxon>
        <taxon>Pseudomonadati</taxon>
        <taxon>Bacteroidota</taxon>
        <taxon>Bacteroidia</taxon>
        <taxon>Bacteroidales</taxon>
        <taxon>Dysgonomonadaceae</taxon>
        <taxon>Dysgonomonas</taxon>
    </lineage>
</organism>
<comment type="caution">
    <text evidence="2">The sequence shown here is derived from an EMBL/GenBank/DDBJ whole genome shotgun (WGS) entry which is preliminary data.</text>
</comment>
<gene>
    <name evidence="2" type="ORF">HMPREF9455_02783</name>
</gene>
<evidence type="ECO:0008006" key="4">
    <source>
        <dbReference type="Google" id="ProtNLM"/>
    </source>
</evidence>
<keyword evidence="1" id="KW-0472">Membrane</keyword>
<keyword evidence="1" id="KW-1133">Transmembrane helix</keyword>
<proteinExistence type="predicted"/>
<dbReference type="HOGENOM" id="CLU_029426_1_0_10"/>
<dbReference type="Proteomes" id="UP000004913">
    <property type="component" value="Unassembled WGS sequence"/>
</dbReference>
<dbReference type="RefSeq" id="WP_006800313.1">
    <property type="nucleotide sequence ID" value="NZ_GL891985.1"/>
</dbReference>
<dbReference type="EMBL" id="ADLV01000032">
    <property type="protein sequence ID" value="EGK00994.1"/>
    <property type="molecule type" value="Genomic_DNA"/>
</dbReference>